<comment type="caution">
    <text evidence="1">The sequence shown here is derived from an EMBL/GenBank/DDBJ whole genome shotgun (WGS) entry which is preliminary data.</text>
</comment>
<dbReference type="Proteomes" id="UP000636800">
    <property type="component" value="Unassembled WGS sequence"/>
</dbReference>
<sequence length="55" mass="5934">MLEVSFDPCLKGLSFPSFLDTDEKNVVFLLPVAISETGGISAFTPFPGTFCMSTK</sequence>
<accession>A0A835P9L2</accession>
<keyword evidence="2" id="KW-1185">Reference proteome</keyword>
<evidence type="ECO:0000313" key="1">
    <source>
        <dbReference type="EMBL" id="KAG0449570.1"/>
    </source>
</evidence>
<dbReference type="EMBL" id="JADCNL010000176">
    <property type="protein sequence ID" value="KAG0449570.1"/>
    <property type="molecule type" value="Genomic_DNA"/>
</dbReference>
<protein>
    <submittedName>
        <fullName evidence="1">Uncharacterized protein</fullName>
    </submittedName>
</protein>
<name>A0A835P9L2_VANPL</name>
<reference evidence="1 2" key="1">
    <citation type="journal article" date="2020" name="Nat. Food">
        <title>A phased Vanilla planifolia genome enables genetic improvement of flavour and production.</title>
        <authorList>
            <person name="Hasing T."/>
            <person name="Tang H."/>
            <person name="Brym M."/>
            <person name="Khazi F."/>
            <person name="Huang T."/>
            <person name="Chambers A.H."/>
        </authorList>
    </citation>
    <scope>NUCLEOTIDE SEQUENCE [LARGE SCALE GENOMIC DNA]</scope>
    <source>
        <tissue evidence="1">Leaf</tissue>
    </source>
</reference>
<evidence type="ECO:0000313" key="2">
    <source>
        <dbReference type="Proteomes" id="UP000636800"/>
    </source>
</evidence>
<dbReference type="OrthoDB" id="439808at2759"/>
<gene>
    <name evidence="1" type="ORF">HPP92_027309</name>
</gene>
<proteinExistence type="predicted"/>
<dbReference type="AlphaFoldDB" id="A0A835P9L2"/>
<organism evidence="1 2">
    <name type="scientific">Vanilla planifolia</name>
    <name type="common">Vanilla</name>
    <dbReference type="NCBI Taxonomy" id="51239"/>
    <lineage>
        <taxon>Eukaryota</taxon>
        <taxon>Viridiplantae</taxon>
        <taxon>Streptophyta</taxon>
        <taxon>Embryophyta</taxon>
        <taxon>Tracheophyta</taxon>
        <taxon>Spermatophyta</taxon>
        <taxon>Magnoliopsida</taxon>
        <taxon>Liliopsida</taxon>
        <taxon>Asparagales</taxon>
        <taxon>Orchidaceae</taxon>
        <taxon>Vanilloideae</taxon>
        <taxon>Vanilleae</taxon>
        <taxon>Vanilla</taxon>
    </lineage>
</organism>